<evidence type="ECO:0000313" key="2">
    <source>
        <dbReference type="EMBL" id="TNN63705.1"/>
    </source>
</evidence>
<name>A0A4Z2HEJ0_9TELE</name>
<comment type="caution">
    <text evidence="2">The sequence shown here is derived from an EMBL/GenBank/DDBJ whole genome shotgun (WGS) entry which is preliminary data.</text>
</comment>
<proteinExistence type="predicted"/>
<gene>
    <name evidence="2" type="ORF">EYF80_026123</name>
</gene>
<reference evidence="2 3" key="1">
    <citation type="submission" date="2019-03" db="EMBL/GenBank/DDBJ databases">
        <title>First draft genome of Liparis tanakae, snailfish: a comprehensive survey of snailfish specific genes.</title>
        <authorList>
            <person name="Kim W."/>
            <person name="Song I."/>
            <person name="Jeong J.-H."/>
            <person name="Kim D."/>
            <person name="Kim S."/>
            <person name="Ryu S."/>
            <person name="Song J.Y."/>
            <person name="Lee S.K."/>
        </authorList>
    </citation>
    <scope>NUCLEOTIDE SEQUENCE [LARGE SCALE GENOMIC DNA]</scope>
    <source>
        <tissue evidence="2">Muscle</tissue>
    </source>
</reference>
<dbReference type="EMBL" id="SRLO01000268">
    <property type="protein sequence ID" value="TNN63705.1"/>
    <property type="molecule type" value="Genomic_DNA"/>
</dbReference>
<protein>
    <submittedName>
        <fullName evidence="2">Uncharacterized protein</fullName>
    </submittedName>
</protein>
<evidence type="ECO:0000256" key="1">
    <source>
        <dbReference type="SAM" id="MobiDB-lite"/>
    </source>
</evidence>
<keyword evidence="3" id="KW-1185">Reference proteome</keyword>
<dbReference type="AlphaFoldDB" id="A0A4Z2HEJ0"/>
<evidence type="ECO:0000313" key="3">
    <source>
        <dbReference type="Proteomes" id="UP000314294"/>
    </source>
</evidence>
<organism evidence="2 3">
    <name type="scientific">Liparis tanakae</name>
    <name type="common">Tanaka's snailfish</name>
    <dbReference type="NCBI Taxonomy" id="230148"/>
    <lineage>
        <taxon>Eukaryota</taxon>
        <taxon>Metazoa</taxon>
        <taxon>Chordata</taxon>
        <taxon>Craniata</taxon>
        <taxon>Vertebrata</taxon>
        <taxon>Euteleostomi</taxon>
        <taxon>Actinopterygii</taxon>
        <taxon>Neopterygii</taxon>
        <taxon>Teleostei</taxon>
        <taxon>Neoteleostei</taxon>
        <taxon>Acanthomorphata</taxon>
        <taxon>Eupercaria</taxon>
        <taxon>Perciformes</taxon>
        <taxon>Cottioidei</taxon>
        <taxon>Cottales</taxon>
        <taxon>Liparidae</taxon>
        <taxon>Liparis</taxon>
    </lineage>
</organism>
<sequence>MFVRRPAGLSARTDRDAVHAAQSRHNFQKAQRALLLSLDGFYSLHYPSTPYAAFKSSVLKTPRARGKRLVDSVNVNAKDMAGS</sequence>
<accession>A0A4Z2HEJ0</accession>
<dbReference type="Proteomes" id="UP000314294">
    <property type="component" value="Unassembled WGS sequence"/>
</dbReference>
<feature type="region of interest" description="Disordered" evidence="1">
    <location>
        <begin position="1"/>
        <end position="20"/>
    </location>
</feature>